<feature type="domain" description="Multidrug resistance protein MdtA-like C-terminal permuted SH3" evidence="8">
    <location>
        <begin position="295"/>
        <end position="356"/>
    </location>
</feature>
<protein>
    <submittedName>
        <fullName evidence="9">Efflux RND transporter periplasmic adaptor subunit</fullName>
    </submittedName>
</protein>
<dbReference type="NCBIfam" id="TIGR01730">
    <property type="entry name" value="RND_mfp"/>
    <property type="match status" value="1"/>
</dbReference>
<evidence type="ECO:0000256" key="2">
    <source>
        <dbReference type="ARBA" id="ARBA00009477"/>
    </source>
</evidence>
<dbReference type="FunFam" id="2.40.420.20:FF:000001">
    <property type="entry name" value="Efflux RND transporter periplasmic adaptor subunit"/>
    <property type="match status" value="1"/>
</dbReference>
<dbReference type="Pfam" id="PF25876">
    <property type="entry name" value="HH_MFP_RND"/>
    <property type="match status" value="1"/>
</dbReference>
<reference evidence="9 10" key="1">
    <citation type="submission" date="2017-08" db="EMBL/GenBank/DDBJ databases">
        <title>Infants hospitalized years apart are colonized by the same room-sourced microbial strains.</title>
        <authorList>
            <person name="Brooks B."/>
            <person name="Olm M.R."/>
            <person name="Firek B.A."/>
            <person name="Baker R."/>
            <person name="Thomas B.C."/>
            <person name="Morowitz M.J."/>
            <person name="Banfield J.F."/>
        </authorList>
    </citation>
    <scope>NUCLEOTIDE SEQUENCE [LARGE SCALE GENOMIC DNA]</scope>
    <source>
        <strain evidence="9">S2_005_002_R2_34</strain>
    </source>
</reference>
<evidence type="ECO:0000256" key="1">
    <source>
        <dbReference type="ARBA" id="ARBA00004196"/>
    </source>
</evidence>
<evidence type="ECO:0000256" key="4">
    <source>
        <dbReference type="SAM" id="SignalP"/>
    </source>
</evidence>
<dbReference type="Gene3D" id="2.40.50.100">
    <property type="match status" value="1"/>
</dbReference>
<dbReference type="InterPro" id="IPR058625">
    <property type="entry name" value="MdtA-like_BSH"/>
</dbReference>
<dbReference type="AlphaFoldDB" id="A0A2W5NG65"/>
<dbReference type="SUPFAM" id="SSF111369">
    <property type="entry name" value="HlyD-like secretion proteins"/>
    <property type="match status" value="1"/>
</dbReference>
<dbReference type="InterPro" id="IPR058627">
    <property type="entry name" value="MdtA-like_C"/>
</dbReference>
<comment type="similarity">
    <text evidence="2">Belongs to the membrane fusion protein (MFP) (TC 8.A.1) family.</text>
</comment>
<dbReference type="EMBL" id="QFPW01000001">
    <property type="protein sequence ID" value="PZQ52496.1"/>
    <property type="molecule type" value="Genomic_DNA"/>
</dbReference>
<dbReference type="Gene3D" id="1.10.287.470">
    <property type="entry name" value="Helix hairpin bin"/>
    <property type="match status" value="1"/>
</dbReference>
<gene>
    <name evidence="9" type="ORF">DI556_02265</name>
</gene>
<dbReference type="InterPro" id="IPR058626">
    <property type="entry name" value="MdtA-like_b-barrel"/>
</dbReference>
<evidence type="ECO:0000259" key="5">
    <source>
        <dbReference type="Pfam" id="PF25876"/>
    </source>
</evidence>
<name>A0A2W5NG65_RHOSU</name>
<evidence type="ECO:0000313" key="10">
    <source>
        <dbReference type="Proteomes" id="UP000249185"/>
    </source>
</evidence>
<dbReference type="Pfam" id="PF25967">
    <property type="entry name" value="RND-MFP_C"/>
    <property type="match status" value="1"/>
</dbReference>
<feature type="coiled-coil region" evidence="3">
    <location>
        <begin position="90"/>
        <end position="124"/>
    </location>
</feature>
<dbReference type="Gene3D" id="2.40.420.20">
    <property type="match status" value="1"/>
</dbReference>
<proteinExistence type="inferred from homology"/>
<dbReference type="Gene3D" id="2.40.30.170">
    <property type="match status" value="1"/>
</dbReference>
<dbReference type="Pfam" id="PF25917">
    <property type="entry name" value="BSH_RND"/>
    <property type="match status" value="1"/>
</dbReference>
<evidence type="ECO:0000313" key="9">
    <source>
        <dbReference type="EMBL" id="PZQ52496.1"/>
    </source>
</evidence>
<keyword evidence="4" id="KW-0732">Signal</keyword>
<feature type="chain" id="PRO_5015942885" evidence="4">
    <location>
        <begin position="22"/>
        <end position="380"/>
    </location>
</feature>
<dbReference type="PANTHER" id="PTHR30158:SF3">
    <property type="entry name" value="MULTIDRUG EFFLUX PUMP SUBUNIT ACRA-RELATED"/>
    <property type="match status" value="1"/>
</dbReference>
<accession>A0A2W5NG65</accession>
<keyword evidence="3" id="KW-0175">Coiled coil</keyword>
<sequence length="380" mass="39888">MRSWLAAGLGLAASLALPVSAQQGGQGGPVPVTVVTVQAEDVTLTSLMPGRVVASSVAEVRPQVDGIITERLFTEGTPVELGDPLYRIDDAVYRAQVAQAEAQVAQAQAQLRTAEQDAARNDELLQRNTISQQTRDDSFAARDAAAAALELAKAQLMTANINLDRTTIRAPLSGVIGRSLTTQGALVSAGQSGALSVIRALDPVNVDVTQSAAEMLRWRRGQDAAGRLEGDPSVTLSLADGSKFDQTGHLAAAEPYVNETTGVVLLRMQFNNPDGLLLPGMYVQVEMPVGVAKGAVITPQEGVSRDTRGQPLAYVVNADNVVETRELTIESARGPDWIVTGGLSAGDRVVVEGVQRISNGAEVVPEERGATPERAAQATN</sequence>
<dbReference type="Pfam" id="PF25944">
    <property type="entry name" value="Beta-barrel_RND"/>
    <property type="match status" value="1"/>
</dbReference>
<evidence type="ECO:0000256" key="3">
    <source>
        <dbReference type="SAM" id="Coils"/>
    </source>
</evidence>
<dbReference type="GO" id="GO:0005886">
    <property type="term" value="C:plasma membrane"/>
    <property type="evidence" value="ECO:0007669"/>
    <property type="project" value="UniProtKB-SubCell"/>
</dbReference>
<dbReference type="InterPro" id="IPR006143">
    <property type="entry name" value="RND_pump_MFP"/>
</dbReference>
<feature type="domain" description="Multidrug resistance protein MdtA-like alpha-helical hairpin" evidence="5">
    <location>
        <begin position="97"/>
        <end position="166"/>
    </location>
</feature>
<dbReference type="InterPro" id="IPR058624">
    <property type="entry name" value="MdtA-like_HH"/>
</dbReference>
<evidence type="ECO:0000259" key="8">
    <source>
        <dbReference type="Pfam" id="PF25967"/>
    </source>
</evidence>
<evidence type="ECO:0000259" key="7">
    <source>
        <dbReference type="Pfam" id="PF25944"/>
    </source>
</evidence>
<evidence type="ECO:0000259" key="6">
    <source>
        <dbReference type="Pfam" id="PF25917"/>
    </source>
</evidence>
<dbReference type="PANTHER" id="PTHR30158">
    <property type="entry name" value="ACRA/E-RELATED COMPONENT OF DRUG EFFLUX TRANSPORTER"/>
    <property type="match status" value="1"/>
</dbReference>
<feature type="signal peptide" evidence="4">
    <location>
        <begin position="1"/>
        <end position="21"/>
    </location>
</feature>
<dbReference type="Proteomes" id="UP000249185">
    <property type="component" value="Unassembled WGS sequence"/>
</dbReference>
<dbReference type="GO" id="GO:0022857">
    <property type="term" value="F:transmembrane transporter activity"/>
    <property type="evidence" value="ECO:0007669"/>
    <property type="project" value="InterPro"/>
</dbReference>
<organism evidence="9 10">
    <name type="scientific">Rhodovulum sulfidophilum</name>
    <name type="common">Rhodobacter sulfidophilus</name>
    <dbReference type="NCBI Taxonomy" id="35806"/>
    <lineage>
        <taxon>Bacteria</taxon>
        <taxon>Pseudomonadati</taxon>
        <taxon>Pseudomonadota</taxon>
        <taxon>Alphaproteobacteria</taxon>
        <taxon>Rhodobacterales</taxon>
        <taxon>Paracoccaceae</taxon>
        <taxon>Rhodovulum</taxon>
    </lineage>
</organism>
<comment type="caution">
    <text evidence="9">The sequence shown here is derived from an EMBL/GenBank/DDBJ whole genome shotgun (WGS) entry which is preliminary data.</text>
</comment>
<feature type="domain" description="Multidrug resistance protein MdtA-like barrel-sandwich hybrid" evidence="6">
    <location>
        <begin position="57"/>
        <end position="198"/>
    </location>
</feature>
<comment type="subcellular location">
    <subcellularLocation>
        <location evidence="1">Cell envelope</location>
    </subcellularLocation>
</comment>
<feature type="domain" description="Multidrug resistance protein MdtA-like beta-barrel" evidence="7">
    <location>
        <begin position="203"/>
        <end position="290"/>
    </location>
</feature>
<dbReference type="GO" id="GO:0046677">
    <property type="term" value="P:response to antibiotic"/>
    <property type="evidence" value="ECO:0007669"/>
    <property type="project" value="TreeGrafter"/>
</dbReference>